<dbReference type="PIRSF" id="PIRSF029171">
    <property type="entry name" value="Esterase_LipA"/>
    <property type="match status" value="1"/>
</dbReference>
<name>A0A4R7TH23_9ACTN</name>
<dbReference type="PANTHER" id="PTHR34853">
    <property type="match status" value="1"/>
</dbReference>
<feature type="chain" id="PRO_5020182200" description="Secretory lipase" evidence="1">
    <location>
        <begin position="27"/>
        <end position="413"/>
    </location>
</feature>
<dbReference type="SUPFAM" id="SSF53474">
    <property type="entry name" value="alpha/beta-Hydrolases"/>
    <property type="match status" value="1"/>
</dbReference>
<dbReference type="Gene3D" id="1.10.260.160">
    <property type="match status" value="1"/>
</dbReference>
<gene>
    <name evidence="2" type="ORF">EV138_5152</name>
</gene>
<comment type="caution">
    <text evidence="2">The sequence shown here is derived from an EMBL/GenBank/DDBJ whole genome shotgun (WGS) entry which is preliminary data.</text>
</comment>
<proteinExistence type="predicted"/>
<dbReference type="GO" id="GO:0016042">
    <property type="term" value="P:lipid catabolic process"/>
    <property type="evidence" value="ECO:0007669"/>
    <property type="project" value="InterPro"/>
</dbReference>
<dbReference type="EMBL" id="SOCE01000001">
    <property type="protein sequence ID" value="TDU91544.1"/>
    <property type="molecule type" value="Genomic_DNA"/>
</dbReference>
<accession>A0A4R7TH23</accession>
<keyword evidence="1" id="KW-0732">Signal</keyword>
<dbReference type="InterPro" id="IPR005152">
    <property type="entry name" value="Lipase_secreted"/>
</dbReference>
<dbReference type="Proteomes" id="UP000295151">
    <property type="component" value="Unassembled WGS sequence"/>
</dbReference>
<dbReference type="RefSeq" id="WP_133981269.1">
    <property type="nucleotide sequence ID" value="NZ_SOCE01000001.1"/>
</dbReference>
<protein>
    <recommendedName>
        <fullName evidence="4">Secretory lipase</fullName>
    </recommendedName>
</protein>
<evidence type="ECO:0000313" key="3">
    <source>
        <dbReference type="Proteomes" id="UP000295151"/>
    </source>
</evidence>
<evidence type="ECO:0000313" key="2">
    <source>
        <dbReference type="EMBL" id="TDU91544.1"/>
    </source>
</evidence>
<organism evidence="2 3">
    <name type="scientific">Kribbella voronezhensis</name>
    <dbReference type="NCBI Taxonomy" id="2512212"/>
    <lineage>
        <taxon>Bacteria</taxon>
        <taxon>Bacillati</taxon>
        <taxon>Actinomycetota</taxon>
        <taxon>Actinomycetes</taxon>
        <taxon>Propionibacteriales</taxon>
        <taxon>Kribbellaceae</taxon>
        <taxon>Kribbella</taxon>
    </lineage>
</organism>
<dbReference type="InterPro" id="IPR029058">
    <property type="entry name" value="AB_hydrolase_fold"/>
</dbReference>
<feature type="signal peptide" evidence="1">
    <location>
        <begin position="1"/>
        <end position="26"/>
    </location>
</feature>
<keyword evidence="3" id="KW-1185">Reference proteome</keyword>
<dbReference type="OrthoDB" id="4857813at2"/>
<evidence type="ECO:0000256" key="1">
    <source>
        <dbReference type="SAM" id="SignalP"/>
    </source>
</evidence>
<dbReference type="PANTHER" id="PTHR34853:SF1">
    <property type="entry name" value="LIPASE 5"/>
    <property type="match status" value="1"/>
</dbReference>
<evidence type="ECO:0008006" key="4">
    <source>
        <dbReference type="Google" id="ProtNLM"/>
    </source>
</evidence>
<dbReference type="Gene3D" id="3.40.50.1820">
    <property type="entry name" value="alpha/beta hydrolase"/>
    <property type="match status" value="1"/>
</dbReference>
<reference evidence="2 3" key="1">
    <citation type="submission" date="2019-03" db="EMBL/GenBank/DDBJ databases">
        <title>Genomic Encyclopedia of Type Strains, Phase III (KMG-III): the genomes of soil and plant-associated and newly described type strains.</title>
        <authorList>
            <person name="Whitman W."/>
        </authorList>
    </citation>
    <scope>NUCLEOTIDE SEQUENCE [LARGE SCALE GENOMIC DNA]</scope>
    <source>
        <strain evidence="2 3">VKM Ac-2575</strain>
    </source>
</reference>
<dbReference type="GO" id="GO:0004806">
    <property type="term" value="F:triacylglycerol lipase activity"/>
    <property type="evidence" value="ECO:0007669"/>
    <property type="project" value="InterPro"/>
</dbReference>
<dbReference type="AlphaFoldDB" id="A0A4R7TH23"/>
<sequence length="413" mass="43361">MTQRLTKLLAFSLAATAVVVPTAAVAAPVHQTPADQQMPSTRVASTRGSIVSAVRVARLTPAQLHQLAITSGFVDPPNPRYAVSLYRLVYRTVDHFGRPTTASGLVVLPEGRRGALRVAAYLHGTSTTKADAATIDPHSTDRAAIAMFAGAGMAGIAPDYLGLGLGPGRPPYLDLTSEKTSSVDLLRAASGFAVRHGVVFRKDVAVTGFSQGGRATLAFGRALQSGAAGSFRLGALAPVAGPYDILGTEFPAVFNGQVDGAAAAGYLAYLVTAWKSTIGLYDDPEKVFQPQYAQIVEGLLDGTHPFEEIAGKLPDSPDKLFLPAFLAELKHPTGIFARTLREGDRICTDWTPRVPVTMYTGTLDRDVVPANADSCAAALRSRGAHVTIRSMGPVNHSGTALAAYPEIVRAFAG</sequence>